<evidence type="ECO:0008006" key="6">
    <source>
        <dbReference type="Google" id="ProtNLM"/>
    </source>
</evidence>
<dbReference type="Proteomes" id="UP001519460">
    <property type="component" value="Unassembled WGS sequence"/>
</dbReference>
<proteinExistence type="predicted"/>
<keyword evidence="5" id="KW-1185">Reference proteome</keyword>
<evidence type="ECO:0000313" key="5">
    <source>
        <dbReference type="Proteomes" id="UP001519460"/>
    </source>
</evidence>
<dbReference type="EMBL" id="JACVVK020000178">
    <property type="protein sequence ID" value="KAK7486484.1"/>
    <property type="molecule type" value="Genomic_DNA"/>
</dbReference>
<dbReference type="InterPro" id="IPR011893">
    <property type="entry name" value="Selenoprotein_Rdx-typ"/>
</dbReference>
<reference evidence="4 5" key="1">
    <citation type="journal article" date="2023" name="Sci. Data">
        <title>Genome assembly of the Korean intertidal mud-creeper Batillaria attramentaria.</title>
        <authorList>
            <person name="Patra A.K."/>
            <person name="Ho P.T."/>
            <person name="Jun S."/>
            <person name="Lee S.J."/>
            <person name="Kim Y."/>
            <person name="Won Y.J."/>
        </authorList>
    </citation>
    <scope>NUCLEOTIDE SEQUENCE [LARGE SCALE GENOMIC DNA]</scope>
    <source>
        <strain evidence="4">Wonlab-2016</strain>
    </source>
</reference>
<gene>
    <name evidence="4" type="ORF">BaRGS_00022285</name>
</gene>
<dbReference type="AlphaFoldDB" id="A0ABD0KH56"/>
<evidence type="ECO:0000256" key="3">
    <source>
        <dbReference type="SAM" id="SignalP"/>
    </source>
</evidence>
<dbReference type="NCBIfam" id="TIGR02174">
    <property type="entry name" value="CXXU_selWTH"/>
    <property type="match status" value="1"/>
</dbReference>
<dbReference type="Pfam" id="PF10262">
    <property type="entry name" value="Rdx"/>
    <property type="match status" value="1"/>
</dbReference>
<sequence>MYACLMLFFISNAIEGQMISTGAFEISYNDVPIWSKLESGRIPSPHEMFQMVENMQMGAKSS</sequence>
<keyword evidence="2" id="KW-0676">Redox-active center</keyword>
<accession>A0ABD0KH56</accession>
<keyword evidence="1 3" id="KW-0732">Signal</keyword>
<dbReference type="Gene3D" id="3.40.30.10">
    <property type="entry name" value="Glutaredoxin"/>
    <property type="match status" value="1"/>
</dbReference>
<dbReference type="PANTHER" id="PTHR13544">
    <property type="entry name" value="SELENOPROTEIN T"/>
    <property type="match status" value="1"/>
</dbReference>
<feature type="chain" id="PRO_5044888498" description="Selenoprotein T" evidence="3">
    <location>
        <begin position="17"/>
        <end position="62"/>
    </location>
</feature>
<protein>
    <recommendedName>
        <fullName evidence="6">Selenoprotein T</fullName>
    </recommendedName>
</protein>
<comment type="caution">
    <text evidence="4">The sequence shown here is derived from an EMBL/GenBank/DDBJ whole genome shotgun (WGS) entry which is preliminary data.</text>
</comment>
<dbReference type="PANTHER" id="PTHR13544:SF0">
    <property type="entry name" value="THIOREDOXIN REDUCTASE-LIKE SELENOPROTEIN T"/>
    <property type="match status" value="1"/>
</dbReference>
<name>A0ABD0KH56_9CAEN</name>
<feature type="signal peptide" evidence="3">
    <location>
        <begin position="1"/>
        <end position="16"/>
    </location>
</feature>
<dbReference type="SUPFAM" id="SSF52833">
    <property type="entry name" value="Thioredoxin-like"/>
    <property type="match status" value="1"/>
</dbReference>
<evidence type="ECO:0000256" key="1">
    <source>
        <dbReference type="ARBA" id="ARBA00022729"/>
    </source>
</evidence>
<evidence type="ECO:0000256" key="2">
    <source>
        <dbReference type="ARBA" id="ARBA00023284"/>
    </source>
</evidence>
<evidence type="ECO:0000313" key="4">
    <source>
        <dbReference type="EMBL" id="KAK7486484.1"/>
    </source>
</evidence>
<dbReference type="InterPro" id="IPR036249">
    <property type="entry name" value="Thioredoxin-like_sf"/>
</dbReference>
<dbReference type="InterPro" id="IPR019389">
    <property type="entry name" value="Selenoprotein_T"/>
</dbReference>
<organism evidence="4 5">
    <name type="scientific">Batillaria attramentaria</name>
    <dbReference type="NCBI Taxonomy" id="370345"/>
    <lineage>
        <taxon>Eukaryota</taxon>
        <taxon>Metazoa</taxon>
        <taxon>Spiralia</taxon>
        <taxon>Lophotrochozoa</taxon>
        <taxon>Mollusca</taxon>
        <taxon>Gastropoda</taxon>
        <taxon>Caenogastropoda</taxon>
        <taxon>Sorbeoconcha</taxon>
        <taxon>Cerithioidea</taxon>
        <taxon>Batillariidae</taxon>
        <taxon>Batillaria</taxon>
    </lineage>
</organism>